<sequence length="440" mass="49222">METIIIVLQLCLDAAMLTLCCESVFRTRHTAKRKDLFLFPVLFVVCIASRSVITAGNEFHILFPLSGFELAPADNTVILLFLMLGVLLLNSLFYGAEDNGFVFCGTMTAFSVYLSVRSINVAFFALLGTDGPLLSMGSRIGSVLFIFILLFTPVFSWLQRALRSGSFTVRLISASIAIFMIMTLTVFSFDVTAFSAHMGITAALLLILLTADSVLLIFDQRRAQERRHIHMIEQYVPIVEELISQVRARQHEFNNRLLAIETAIDSANTLEEAKENIYLLTQGLGINPNDQELLLCDSKIIAGMLFGKMKQAEASGVRMEMELHGLFKKGSVPETEWIELLGILLDNAIEASSGKDVIYIKSRQCEKYTELLVSNPFAALSNTEFMELFRKGTTTKKDSALHGFGLYNLMRITERYHGRIITRNESVDGRNYVVFGVLMP</sequence>
<feature type="transmembrane region" description="Helical" evidence="1">
    <location>
        <begin position="101"/>
        <end position="127"/>
    </location>
</feature>
<evidence type="ECO:0000256" key="1">
    <source>
        <dbReference type="SAM" id="Phobius"/>
    </source>
</evidence>
<evidence type="ECO:0000259" key="2">
    <source>
        <dbReference type="Pfam" id="PF14501"/>
    </source>
</evidence>
<dbReference type="KEGG" id="bpro:PMF13cell1_04045"/>
<name>A0A4P6M1K2_9FIRM</name>
<feature type="transmembrane region" description="Helical" evidence="1">
    <location>
        <begin position="195"/>
        <end position="218"/>
    </location>
</feature>
<reference evidence="3 4" key="1">
    <citation type="submission" date="2019-01" db="EMBL/GenBank/DDBJ databases">
        <title>PMF-metabolizing Aryl O-demethylase.</title>
        <authorList>
            <person name="Kim M."/>
        </authorList>
    </citation>
    <scope>NUCLEOTIDE SEQUENCE [LARGE SCALE GENOMIC DNA]</scope>
    <source>
        <strain evidence="3 4">PMF1</strain>
    </source>
</reference>
<dbReference type="InterPro" id="IPR036890">
    <property type="entry name" value="HATPase_C_sf"/>
</dbReference>
<dbReference type="InterPro" id="IPR032834">
    <property type="entry name" value="NatK-like_C"/>
</dbReference>
<dbReference type="GO" id="GO:0042802">
    <property type="term" value="F:identical protein binding"/>
    <property type="evidence" value="ECO:0007669"/>
    <property type="project" value="TreeGrafter"/>
</dbReference>
<dbReference type="Pfam" id="PF14501">
    <property type="entry name" value="HATPase_c_5"/>
    <property type="match status" value="1"/>
</dbReference>
<evidence type="ECO:0000313" key="3">
    <source>
        <dbReference type="EMBL" id="QBE98479.1"/>
    </source>
</evidence>
<dbReference type="RefSeq" id="WP_243125949.1">
    <property type="nucleotide sequence ID" value="NZ_CP035945.1"/>
</dbReference>
<dbReference type="PANTHER" id="PTHR40448:SF1">
    <property type="entry name" value="TWO-COMPONENT SENSOR HISTIDINE KINASE"/>
    <property type="match status" value="1"/>
</dbReference>
<dbReference type="AlphaFoldDB" id="A0A4P6M1K2"/>
<feature type="transmembrane region" description="Helical" evidence="1">
    <location>
        <begin position="139"/>
        <end position="158"/>
    </location>
</feature>
<protein>
    <recommendedName>
        <fullName evidence="2">Sensor histidine kinase NatK-like C-terminal domain-containing protein</fullName>
    </recommendedName>
</protein>
<evidence type="ECO:0000313" key="4">
    <source>
        <dbReference type="Proteomes" id="UP000289794"/>
    </source>
</evidence>
<feature type="transmembrane region" description="Helical" evidence="1">
    <location>
        <begin position="170"/>
        <end position="189"/>
    </location>
</feature>
<gene>
    <name evidence="3" type="ORF">PMF13cell1_04045</name>
</gene>
<keyword evidence="1" id="KW-0472">Membrane</keyword>
<feature type="domain" description="Sensor histidine kinase NatK-like C-terminal" evidence="2">
    <location>
        <begin position="338"/>
        <end position="424"/>
    </location>
</feature>
<keyword evidence="1" id="KW-1133">Transmembrane helix</keyword>
<accession>A0A4P6M1K2</accession>
<organism evidence="3 4">
    <name type="scientific">Blautia producta</name>
    <dbReference type="NCBI Taxonomy" id="33035"/>
    <lineage>
        <taxon>Bacteria</taxon>
        <taxon>Bacillati</taxon>
        <taxon>Bacillota</taxon>
        <taxon>Clostridia</taxon>
        <taxon>Lachnospirales</taxon>
        <taxon>Lachnospiraceae</taxon>
        <taxon>Blautia</taxon>
    </lineage>
</organism>
<dbReference type="Proteomes" id="UP000289794">
    <property type="component" value="Chromosome"/>
</dbReference>
<feature type="transmembrane region" description="Helical" evidence="1">
    <location>
        <begin position="76"/>
        <end position="94"/>
    </location>
</feature>
<dbReference type="SUPFAM" id="SSF55874">
    <property type="entry name" value="ATPase domain of HSP90 chaperone/DNA topoisomerase II/histidine kinase"/>
    <property type="match status" value="1"/>
</dbReference>
<dbReference type="EMBL" id="CP035945">
    <property type="protein sequence ID" value="QBE98479.1"/>
    <property type="molecule type" value="Genomic_DNA"/>
</dbReference>
<keyword evidence="1" id="KW-0812">Transmembrane</keyword>
<dbReference type="Gene3D" id="3.30.565.10">
    <property type="entry name" value="Histidine kinase-like ATPase, C-terminal domain"/>
    <property type="match status" value="1"/>
</dbReference>
<dbReference type="PANTHER" id="PTHR40448">
    <property type="entry name" value="TWO-COMPONENT SENSOR HISTIDINE KINASE"/>
    <property type="match status" value="1"/>
</dbReference>
<feature type="transmembrane region" description="Helical" evidence="1">
    <location>
        <begin position="37"/>
        <end position="56"/>
    </location>
</feature>
<proteinExistence type="predicted"/>